<dbReference type="Proteomes" id="UP000601223">
    <property type="component" value="Unassembled WGS sequence"/>
</dbReference>
<reference evidence="1 2" key="1">
    <citation type="submission" date="2021-01" db="EMBL/GenBank/DDBJ databases">
        <title>Whole genome shotgun sequence of Catellatospora bangladeshensis NBRC 107357.</title>
        <authorList>
            <person name="Komaki H."/>
            <person name="Tamura T."/>
        </authorList>
    </citation>
    <scope>NUCLEOTIDE SEQUENCE [LARGE SCALE GENOMIC DNA]</scope>
    <source>
        <strain evidence="1 2">NBRC 107357</strain>
    </source>
</reference>
<sequence>MTIRTPSQRALTAYTVAADRLTARDELLLRWLADHRVLTTTQITAALFGSARRCQARLADLRQLGFLDCSMPRSGPRVHGESLPRHGYHGAPMLHVLGPHGYTWAAARDGTQPLTERRAKARNAAIMHSHHREHTLGVNGFFIALAAHARRTHGYTLLQWLNEEHAAHGLMGVRPDGYGEWRTPEGSAEFYLEYDTGKEQLHLLAEKVAAYAAVADFGLSRPPVVFWLHSPRRERNLHQLLTSTGWSGYPVATGLHGSDPTADSLMVVGGGSERVRLNELENEVGGL</sequence>
<protein>
    <recommendedName>
        <fullName evidence="3">Replication-relaxation</fullName>
    </recommendedName>
</protein>
<gene>
    <name evidence="1" type="ORF">Cba03nite_72500</name>
</gene>
<evidence type="ECO:0008006" key="3">
    <source>
        <dbReference type="Google" id="ProtNLM"/>
    </source>
</evidence>
<proteinExistence type="predicted"/>
<keyword evidence="2" id="KW-1185">Reference proteome</keyword>
<accession>A0A8J3NN39</accession>
<dbReference type="Pfam" id="PF13814">
    <property type="entry name" value="Replic_Relax"/>
    <property type="match status" value="1"/>
</dbReference>
<name>A0A8J3NN39_9ACTN</name>
<dbReference type="InterPro" id="IPR025855">
    <property type="entry name" value="Replic_Relax"/>
</dbReference>
<dbReference type="RefSeq" id="WP_203756452.1">
    <property type="nucleotide sequence ID" value="NZ_BONF01000054.1"/>
</dbReference>
<evidence type="ECO:0000313" key="1">
    <source>
        <dbReference type="EMBL" id="GIF85901.1"/>
    </source>
</evidence>
<comment type="caution">
    <text evidence="1">The sequence shown here is derived from an EMBL/GenBank/DDBJ whole genome shotgun (WGS) entry which is preliminary data.</text>
</comment>
<dbReference type="EMBL" id="BONF01000054">
    <property type="protein sequence ID" value="GIF85901.1"/>
    <property type="molecule type" value="Genomic_DNA"/>
</dbReference>
<dbReference type="AlphaFoldDB" id="A0A8J3NN39"/>
<evidence type="ECO:0000313" key="2">
    <source>
        <dbReference type="Proteomes" id="UP000601223"/>
    </source>
</evidence>
<organism evidence="1 2">
    <name type="scientific">Catellatospora bangladeshensis</name>
    <dbReference type="NCBI Taxonomy" id="310355"/>
    <lineage>
        <taxon>Bacteria</taxon>
        <taxon>Bacillati</taxon>
        <taxon>Actinomycetota</taxon>
        <taxon>Actinomycetes</taxon>
        <taxon>Micromonosporales</taxon>
        <taxon>Micromonosporaceae</taxon>
        <taxon>Catellatospora</taxon>
    </lineage>
</organism>